<dbReference type="Gene3D" id="2.60.260.40">
    <property type="entry name" value="q5lls5 like domains"/>
    <property type="match status" value="1"/>
</dbReference>
<feature type="region of interest" description="Disordered" evidence="1">
    <location>
        <begin position="24"/>
        <end position="65"/>
    </location>
</feature>
<dbReference type="Pfam" id="PF10276">
    <property type="entry name" value="zf-CHCC"/>
    <property type="match status" value="1"/>
</dbReference>
<protein>
    <submittedName>
        <fullName evidence="3">Zinc-finger domain-containing protein</fullName>
    </submittedName>
</protein>
<keyword evidence="3" id="KW-0863">Zinc-finger</keyword>
<keyword evidence="3" id="KW-0862">Zinc</keyword>
<evidence type="ECO:0000313" key="3">
    <source>
        <dbReference type="EMBL" id="KAL2788820.1"/>
    </source>
</evidence>
<gene>
    <name evidence="3" type="ORF">BJX66DRAFT_352467</name>
</gene>
<organism evidence="3 4">
    <name type="scientific">Aspergillus keveii</name>
    <dbReference type="NCBI Taxonomy" id="714993"/>
    <lineage>
        <taxon>Eukaryota</taxon>
        <taxon>Fungi</taxon>
        <taxon>Dikarya</taxon>
        <taxon>Ascomycota</taxon>
        <taxon>Pezizomycotina</taxon>
        <taxon>Eurotiomycetes</taxon>
        <taxon>Eurotiomycetidae</taxon>
        <taxon>Eurotiales</taxon>
        <taxon>Aspergillaceae</taxon>
        <taxon>Aspergillus</taxon>
        <taxon>Aspergillus subgen. Nidulantes</taxon>
    </lineage>
</organism>
<sequence length="220" mass="24089">MLLPIARSRIAALSSSWAPRVASQSRTAAAAYSTTVPRFSENNIQANDPTPRTPKPNVSETNATPVDSMGAWDVALQESTDVAERVRTLQAPNRAATWAASQRSREEAMSGPRFEQTMMHLQPTPMAAIELIHKQPVRWTNKKIVSCDGGGGPLGHPRIYINTDKPEIVPCGYCGLPFAHEHHRAYLQSLPESSYPLEATGDAAEVNETQRVTEGGFEQR</sequence>
<evidence type="ECO:0000313" key="4">
    <source>
        <dbReference type="Proteomes" id="UP001610563"/>
    </source>
</evidence>
<comment type="caution">
    <text evidence="3">The sequence shown here is derived from an EMBL/GenBank/DDBJ whole genome shotgun (WGS) entry which is preliminary data.</text>
</comment>
<dbReference type="Proteomes" id="UP001610563">
    <property type="component" value="Unassembled WGS sequence"/>
</dbReference>
<proteinExistence type="predicted"/>
<feature type="region of interest" description="Disordered" evidence="1">
    <location>
        <begin position="197"/>
        <end position="220"/>
    </location>
</feature>
<feature type="domain" description="Zinc finger CHCC-type" evidence="2">
    <location>
        <begin position="143"/>
        <end position="178"/>
    </location>
</feature>
<accession>A0ABR4FZX9</accession>
<evidence type="ECO:0000256" key="1">
    <source>
        <dbReference type="SAM" id="MobiDB-lite"/>
    </source>
</evidence>
<keyword evidence="3" id="KW-0479">Metal-binding</keyword>
<dbReference type="PANTHER" id="PTHR13156">
    <property type="entry name" value="NADH-UBIQUINONE OXIDOREDUCTASE 13 KD-A SUBUNIT"/>
    <property type="match status" value="1"/>
</dbReference>
<evidence type="ECO:0000259" key="2">
    <source>
        <dbReference type="Pfam" id="PF10276"/>
    </source>
</evidence>
<dbReference type="EMBL" id="JBFTWV010000073">
    <property type="protein sequence ID" value="KAL2788820.1"/>
    <property type="molecule type" value="Genomic_DNA"/>
</dbReference>
<reference evidence="3 4" key="1">
    <citation type="submission" date="2024-07" db="EMBL/GenBank/DDBJ databases">
        <title>Section-level genome sequencing and comparative genomics of Aspergillus sections Usti and Cavernicolus.</title>
        <authorList>
            <consortium name="Lawrence Berkeley National Laboratory"/>
            <person name="Nybo J.L."/>
            <person name="Vesth T.C."/>
            <person name="Theobald S."/>
            <person name="Frisvad J.C."/>
            <person name="Larsen T.O."/>
            <person name="Kjaerboelling I."/>
            <person name="Rothschild-Mancinelli K."/>
            <person name="Lyhne E.K."/>
            <person name="Kogle M.E."/>
            <person name="Barry K."/>
            <person name="Clum A."/>
            <person name="Na H."/>
            <person name="Ledsgaard L."/>
            <person name="Lin J."/>
            <person name="Lipzen A."/>
            <person name="Kuo A."/>
            <person name="Riley R."/>
            <person name="Mondo S."/>
            <person name="Labutti K."/>
            <person name="Haridas S."/>
            <person name="Pangalinan J."/>
            <person name="Salamov A.A."/>
            <person name="Simmons B.A."/>
            <person name="Magnuson J.K."/>
            <person name="Chen J."/>
            <person name="Drula E."/>
            <person name="Henrissat B."/>
            <person name="Wiebenga A."/>
            <person name="Lubbers R.J."/>
            <person name="Gomes A.C."/>
            <person name="Makela M.R."/>
            <person name="Stajich J."/>
            <person name="Grigoriev I.V."/>
            <person name="Mortensen U.H."/>
            <person name="De Vries R.P."/>
            <person name="Baker S.E."/>
            <person name="Andersen M.R."/>
        </authorList>
    </citation>
    <scope>NUCLEOTIDE SEQUENCE [LARGE SCALE GENOMIC DNA]</scope>
    <source>
        <strain evidence="3 4">CBS 209.92</strain>
    </source>
</reference>
<name>A0ABR4FZX9_9EURO</name>
<dbReference type="InterPro" id="IPR019401">
    <property type="entry name" value="Znf_CHCC"/>
</dbReference>
<dbReference type="PANTHER" id="PTHR13156:SF0">
    <property type="entry name" value="NADH DEHYDROGENASE [UBIQUINONE] IRON-SULFUR PROTEIN 6, MITOCHONDRIAL"/>
    <property type="match status" value="1"/>
</dbReference>
<keyword evidence="4" id="KW-1185">Reference proteome</keyword>
<dbReference type="GO" id="GO:0008270">
    <property type="term" value="F:zinc ion binding"/>
    <property type="evidence" value="ECO:0007669"/>
    <property type="project" value="UniProtKB-KW"/>
</dbReference>